<feature type="domain" description="NodB homology" evidence="2">
    <location>
        <begin position="39"/>
        <end position="226"/>
    </location>
</feature>
<reference evidence="3 4" key="1">
    <citation type="submission" date="2014-08" db="EMBL/GenBank/DDBJ databases">
        <title>Comparative genomics of the Paenibacillus odorifer group.</title>
        <authorList>
            <person name="den Bakker H.C."/>
            <person name="Tsai Y.-C."/>
            <person name="Martin N."/>
            <person name="Korlach J."/>
            <person name="Wiedmann M."/>
        </authorList>
    </citation>
    <scope>NUCLEOTIDE SEQUENCE [LARGE SCALE GENOMIC DNA]</scope>
    <source>
        <strain evidence="3 4">DSM 15220</strain>
    </source>
</reference>
<keyword evidence="1" id="KW-1133">Transmembrane helix</keyword>
<evidence type="ECO:0000313" key="4">
    <source>
        <dbReference type="Proteomes" id="UP000029500"/>
    </source>
</evidence>
<dbReference type="OrthoDB" id="2649545at2"/>
<dbReference type="InterPro" id="IPR011330">
    <property type="entry name" value="Glyco_hydro/deAcase_b/a-brl"/>
</dbReference>
<dbReference type="PANTHER" id="PTHR10587:SF137">
    <property type="entry name" value="4-DEOXY-4-FORMAMIDO-L-ARABINOSE-PHOSPHOUNDECAPRENOL DEFORMYLASE ARND-RELATED"/>
    <property type="match status" value="1"/>
</dbReference>
<dbReference type="InterPro" id="IPR050248">
    <property type="entry name" value="Polysacc_deacetylase_ArnD"/>
</dbReference>
<dbReference type="GO" id="GO:0016810">
    <property type="term" value="F:hydrolase activity, acting on carbon-nitrogen (but not peptide) bonds"/>
    <property type="evidence" value="ECO:0007669"/>
    <property type="project" value="InterPro"/>
</dbReference>
<dbReference type="Pfam" id="PF01522">
    <property type="entry name" value="Polysacc_deac_1"/>
    <property type="match status" value="1"/>
</dbReference>
<keyword evidence="1" id="KW-0812">Transmembrane</keyword>
<dbReference type="CDD" id="cd10959">
    <property type="entry name" value="CE4_NodB_like_3"/>
    <property type="match status" value="1"/>
</dbReference>
<dbReference type="PANTHER" id="PTHR10587">
    <property type="entry name" value="GLYCOSYL TRANSFERASE-RELATED"/>
    <property type="match status" value="1"/>
</dbReference>
<dbReference type="SUPFAM" id="SSF88713">
    <property type="entry name" value="Glycoside hydrolase/deacetylase"/>
    <property type="match status" value="1"/>
</dbReference>
<evidence type="ECO:0000259" key="2">
    <source>
        <dbReference type="PROSITE" id="PS51677"/>
    </source>
</evidence>
<dbReference type="Gene3D" id="3.20.20.370">
    <property type="entry name" value="Glycoside hydrolase/deacetylase"/>
    <property type="match status" value="1"/>
</dbReference>
<dbReference type="KEGG" id="pgm:PGRAT_19910"/>
<dbReference type="Proteomes" id="UP000029500">
    <property type="component" value="Chromosome"/>
</dbReference>
<dbReference type="RefSeq" id="WP_025704143.1">
    <property type="nucleotide sequence ID" value="NZ_CP009287.1"/>
</dbReference>
<sequence length="232" mass="26687">MLLHLTIGIISIFILYMVVPSLITRLAGYGVMRRGTSPKEVAFTFDDGPHPEYTPRLLDLLALHNVKATFFVLGSQAERYPELIKRMDREGHQIGIHNYIHTSNWLMLPGTIRNGHLERTADIVESIVGTRPDYYRPPWGLINMFDFFRLKQYRIVLWSLMAHDWSREKCQTSLRSTLLNRIRDGSIIVLHDSGDTLGADGNAPHYMLLALEEVLNQLKTRNLKCVRLDEMA</sequence>
<dbReference type="PROSITE" id="PS51677">
    <property type="entry name" value="NODB"/>
    <property type="match status" value="1"/>
</dbReference>
<dbReference type="AlphaFoldDB" id="A0A089MBA0"/>
<name>A0A089MBA0_9BACL</name>
<gene>
    <name evidence="3" type="ORF">PGRAT_19910</name>
</gene>
<accession>A0A089MBA0</accession>
<keyword evidence="4" id="KW-1185">Reference proteome</keyword>
<evidence type="ECO:0000256" key="1">
    <source>
        <dbReference type="SAM" id="Phobius"/>
    </source>
</evidence>
<protein>
    <submittedName>
        <fullName evidence="3">Polysaccharide deacetylase</fullName>
    </submittedName>
</protein>
<proteinExistence type="predicted"/>
<dbReference type="eggNOG" id="COG0726">
    <property type="taxonomic scope" value="Bacteria"/>
</dbReference>
<dbReference type="GO" id="GO:0005975">
    <property type="term" value="P:carbohydrate metabolic process"/>
    <property type="evidence" value="ECO:0007669"/>
    <property type="project" value="InterPro"/>
</dbReference>
<dbReference type="InterPro" id="IPR002509">
    <property type="entry name" value="NODB_dom"/>
</dbReference>
<dbReference type="EMBL" id="CP009287">
    <property type="protein sequence ID" value="AIQ69640.1"/>
    <property type="molecule type" value="Genomic_DNA"/>
</dbReference>
<dbReference type="STRING" id="189425.PGRAT_19910"/>
<keyword evidence="1" id="KW-0472">Membrane</keyword>
<feature type="transmembrane region" description="Helical" evidence="1">
    <location>
        <begin position="6"/>
        <end position="27"/>
    </location>
</feature>
<evidence type="ECO:0000313" key="3">
    <source>
        <dbReference type="EMBL" id="AIQ69640.1"/>
    </source>
</evidence>
<dbReference type="HOGENOM" id="CLU_021264_0_0_9"/>
<organism evidence="3 4">
    <name type="scientific">Paenibacillus graminis</name>
    <dbReference type="NCBI Taxonomy" id="189425"/>
    <lineage>
        <taxon>Bacteria</taxon>
        <taxon>Bacillati</taxon>
        <taxon>Bacillota</taxon>
        <taxon>Bacilli</taxon>
        <taxon>Bacillales</taxon>
        <taxon>Paenibacillaceae</taxon>
        <taxon>Paenibacillus</taxon>
    </lineage>
</organism>